<gene>
    <name evidence="2" type="ORF">DNG_01432</name>
</gene>
<dbReference type="EMBL" id="ONZQ02000002">
    <property type="protein sequence ID" value="SPN98387.1"/>
    <property type="molecule type" value="Genomic_DNA"/>
</dbReference>
<feature type="compositionally biased region" description="Basic residues" evidence="1">
    <location>
        <begin position="173"/>
        <end position="185"/>
    </location>
</feature>
<protein>
    <submittedName>
        <fullName evidence="2">Uncharacterized protein</fullName>
    </submittedName>
</protein>
<proteinExistence type="predicted"/>
<feature type="compositionally biased region" description="Polar residues" evidence="1">
    <location>
        <begin position="206"/>
        <end position="219"/>
    </location>
</feature>
<organism evidence="2 3">
    <name type="scientific">Cephalotrichum gorgonifer</name>
    <dbReference type="NCBI Taxonomy" id="2041049"/>
    <lineage>
        <taxon>Eukaryota</taxon>
        <taxon>Fungi</taxon>
        <taxon>Dikarya</taxon>
        <taxon>Ascomycota</taxon>
        <taxon>Pezizomycotina</taxon>
        <taxon>Sordariomycetes</taxon>
        <taxon>Hypocreomycetidae</taxon>
        <taxon>Microascales</taxon>
        <taxon>Microascaceae</taxon>
        <taxon>Cephalotrichum</taxon>
    </lineage>
</organism>
<accession>A0AAE8SS78</accession>
<feature type="region of interest" description="Disordered" evidence="1">
    <location>
        <begin position="83"/>
        <end position="106"/>
    </location>
</feature>
<feature type="region of interest" description="Disordered" evidence="1">
    <location>
        <begin position="121"/>
        <end position="252"/>
    </location>
</feature>
<name>A0AAE8SS78_9PEZI</name>
<dbReference type="Proteomes" id="UP001187682">
    <property type="component" value="Unassembled WGS sequence"/>
</dbReference>
<comment type="caution">
    <text evidence="2">The sequence shown here is derived from an EMBL/GenBank/DDBJ whole genome shotgun (WGS) entry which is preliminary data.</text>
</comment>
<evidence type="ECO:0000313" key="2">
    <source>
        <dbReference type="EMBL" id="SPN98387.1"/>
    </source>
</evidence>
<feature type="compositionally biased region" description="Low complexity" evidence="1">
    <location>
        <begin position="124"/>
        <end position="138"/>
    </location>
</feature>
<sequence>MTLQRTRKEEGSSSAQMASTFTNDEKRFVLTELIKSSKVDVQVLADFFKANCKEYSWFSVQLPTGRNAYECIQVTEEMTQVPIPDWSLKPPPRTFPPTTSTSSPATALAPPLLVAQHQNTENHAGASPSISTGPSGPTQATPNRSSTPQHVHIQPRVSLVNGIPRHSASPPPTKRRRGRPPRKQNLRYVSGPESKSLPPLAPQPQPFSGLNQAPVSCAQSEGGKPSTPSPVYSTAGPSDALEERSRKRARLSSDEALQEIKVERYEGSPLTAARVSPLAQSEPSDPDAIRTLTEDAGRGAYLCEDALWGITQL</sequence>
<evidence type="ECO:0000256" key="1">
    <source>
        <dbReference type="SAM" id="MobiDB-lite"/>
    </source>
</evidence>
<keyword evidence="3" id="KW-1185">Reference proteome</keyword>
<reference evidence="2" key="1">
    <citation type="submission" date="2018-03" db="EMBL/GenBank/DDBJ databases">
        <authorList>
            <person name="Guldener U."/>
        </authorList>
    </citation>
    <scope>NUCLEOTIDE SEQUENCE</scope>
</reference>
<evidence type="ECO:0000313" key="3">
    <source>
        <dbReference type="Proteomes" id="UP001187682"/>
    </source>
</evidence>
<feature type="compositionally biased region" description="Low complexity" evidence="1">
    <location>
        <begin position="96"/>
        <end position="106"/>
    </location>
</feature>
<dbReference type="AlphaFoldDB" id="A0AAE8SS78"/>
<feature type="compositionally biased region" description="Polar residues" evidence="1">
    <location>
        <begin position="139"/>
        <end position="149"/>
    </location>
</feature>